<dbReference type="Proteomes" id="UP000234845">
    <property type="component" value="Unassembled WGS sequence"/>
</dbReference>
<evidence type="ECO:0000256" key="1">
    <source>
        <dbReference type="ARBA" id="ARBA00022448"/>
    </source>
</evidence>
<keyword evidence="2 5" id="KW-0349">Heme</keyword>
<dbReference type="OrthoDB" id="25954at2"/>
<dbReference type="InterPro" id="IPR001486">
    <property type="entry name" value="Hemoglobin_trunc"/>
</dbReference>
<protein>
    <submittedName>
        <fullName evidence="6">Globin</fullName>
    </submittedName>
</protein>
<dbReference type="SUPFAM" id="SSF46458">
    <property type="entry name" value="Globin-like"/>
    <property type="match status" value="1"/>
</dbReference>
<comment type="caution">
    <text evidence="6">The sequence shown here is derived from an EMBL/GenBank/DDBJ whole genome shotgun (WGS) entry which is preliminary data.</text>
</comment>
<keyword evidence="1" id="KW-0813">Transport</keyword>
<dbReference type="EMBL" id="PKLZ01000014">
    <property type="protein sequence ID" value="PLW81332.1"/>
    <property type="molecule type" value="Genomic_DNA"/>
</dbReference>
<dbReference type="InterPro" id="IPR012292">
    <property type="entry name" value="Globin/Proto"/>
</dbReference>
<dbReference type="InterPro" id="IPR009050">
    <property type="entry name" value="Globin-like_sf"/>
</dbReference>
<evidence type="ECO:0000256" key="4">
    <source>
        <dbReference type="ARBA" id="ARBA00023004"/>
    </source>
</evidence>
<evidence type="ECO:0000256" key="3">
    <source>
        <dbReference type="ARBA" id="ARBA00022723"/>
    </source>
</evidence>
<gene>
    <name evidence="6" type="ORF">CWI75_15985</name>
</gene>
<dbReference type="AlphaFoldDB" id="A0A2N5XYX6"/>
<proteinExistence type="predicted"/>
<keyword evidence="3 5" id="KW-0479">Metal-binding</keyword>
<evidence type="ECO:0000256" key="2">
    <source>
        <dbReference type="ARBA" id="ARBA00022617"/>
    </source>
</evidence>
<dbReference type="CDD" id="cd08916">
    <property type="entry name" value="TrHb3_P"/>
    <property type="match status" value="1"/>
</dbReference>
<dbReference type="GO" id="GO:0019825">
    <property type="term" value="F:oxygen binding"/>
    <property type="evidence" value="ECO:0007669"/>
    <property type="project" value="InterPro"/>
</dbReference>
<dbReference type="Gene3D" id="1.10.490.10">
    <property type="entry name" value="Globins"/>
    <property type="match status" value="1"/>
</dbReference>
<evidence type="ECO:0000256" key="5">
    <source>
        <dbReference type="PIRSR" id="PIRSR601486-1"/>
    </source>
</evidence>
<accession>A0A2N5XYX6</accession>
<name>A0A2N5XYX6_9GAMM</name>
<sequence>MAKPDLNCRAHIESFVDHFYERLLADPQLAPFFLDVAQIDLAVHLPHIKDYWCKLLLGEPGYQRHTMEIHRRLHRKRPLRPEDFQRWLEIFTSTVDDYFEGERAQRAKHLATTIAANMQKSLPPA</sequence>
<feature type="binding site" description="distal binding residue" evidence="5">
    <location>
        <position position="47"/>
    </location>
    <ligand>
        <name>heme</name>
        <dbReference type="ChEBI" id="CHEBI:30413"/>
    </ligand>
    <ligandPart>
        <name>Fe</name>
        <dbReference type="ChEBI" id="CHEBI:18248"/>
    </ligandPart>
</feature>
<feature type="binding site" description="proximal binding residue" evidence="5">
    <location>
        <position position="70"/>
    </location>
    <ligand>
        <name>heme</name>
        <dbReference type="ChEBI" id="CHEBI:30413"/>
    </ligand>
    <ligandPart>
        <name>Fe</name>
        <dbReference type="ChEBI" id="CHEBI:18248"/>
    </ligandPart>
</feature>
<keyword evidence="4 5" id="KW-0408">Iron</keyword>
<dbReference type="GO" id="GO:0020037">
    <property type="term" value="F:heme binding"/>
    <property type="evidence" value="ECO:0007669"/>
    <property type="project" value="InterPro"/>
</dbReference>
<dbReference type="GO" id="GO:0046872">
    <property type="term" value="F:metal ion binding"/>
    <property type="evidence" value="ECO:0007669"/>
    <property type="project" value="UniProtKB-KW"/>
</dbReference>
<dbReference type="Pfam" id="PF01152">
    <property type="entry name" value="Bac_globin"/>
    <property type="match status" value="1"/>
</dbReference>
<organism evidence="6 7">
    <name type="scientific">Kineobactrum sediminis</name>
    <dbReference type="NCBI Taxonomy" id="1905677"/>
    <lineage>
        <taxon>Bacteria</taxon>
        <taxon>Pseudomonadati</taxon>
        <taxon>Pseudomonadota</taxon>
        <taxon>Gammaproteobacteria</taxon>
        <taxon>Cellvibrionales</taxon>
        <taxon>Halieaceae</taxon>
        <taxon>Kineobactrum</taxon>
    </lineage>
</organism>
<evidence type="ECO:0000313" key="6">
    <source>
        <dbReference type="EMBL" id="PLW81332.1"/>
    </source>
</evidence>
<reference evidence="7" key="1">
    <citation type="submission" date="2017-11" db="EMBL/GenBank/DDBJ databases">
        <title>The draft genome sequence of Chromatocurvus sp. F02.</title>
        <authorList>
            <person name="Du Z.-J."/>
            <person name="Chang Y.-Q."/>
        </authorList>
    </citation>
    <scope>NUCLEOTIDE SEQUENCE [LARGE SCALE GENOMIC DNA]</scope>
    <source>
        <strain evidence="7">F02</strain>
    </source>
</reference>
<keyword evidence="7" id="KW-1185">Reference proteome</keyword>
<evidence type="ECO:0000313" key="7">
    <source>
        <dbReference type="Proteomes" id="UP000234845"/>
    </source>
</evidence>
<dbReference type="RefSeq" id="WP_101522533.1">
    <property type="nucleotide sequence ID" value="NZ_PKLZ01000014.1"/>
</dbReference>